<feature type="region of interest" description="Disordered" evidence="1">
    <location>
        <begin position="353"/>
        <end position="409"/>
    </location>
</feature>
<feature type="compositionally biased region" description="Acidic residues" evidence="1">
    <location>
        <begin position="164"/>
        <end position="176"/>
    </location>
</feature>
<dbReference type="AlphaFoldDB" id="S7QPG5"/>
<dbReference type="OMA" id="HPHIPRI"/>
<feature type="transmembrane region" description="Helical" evidence="2">
    <location>
        <begin position="217"/>
        <end position="238"/>
    </location>
</feature>
<dbReference type="PANTHER" id="PTHR28136:SF1">
    <property type="entry name" value="NUCLEUS EXPORT PROTEIN BRL1"/>
    <property type="match status" value="1"/>
</dbReference>
<dbReference type="PANTHER" id="PTHR28136">
    <property type="entry name" value="NUCLEUS EXPORT PROTEIN BRR6"/>
    <property type="match status" value="1"/>
</dbReference>
<organism evidence="4 5">
    <name type="scientific">Gloeophyllum trabeum (strain ATCC 11539 / FP-39264 / Madison 617)</name>
    <name type="common">Brown rot fungus</name>
    <dbReference type="NCBI Taxonomy" id="670483"/>
    <lineage>
        <taxon>Eukaryota</taxon>
        <taxon>Fungi</taxon>
        <taxon>Dikarya</taxon>
        <taxon>Basidiomycota</taxon>
        <taxon>Agaricomycotina</taxon>
        <taxon>Agaricomycetes</taxon>
        <taxon>Gloeophyllales</taxon>
        <taxon>Gloeophyllaceae</taxon>
        <taxon>Gloeophyllum</taxon>
    </lineage>
</organism>
<feature type="transmembrane region" description="Helical" evidence="2">
    <location>
        <begin position="321"/>
        <end position="343"/>
    </location>
</feature>
<keyword evidence="2" id="KW-0812">Transmembrane</keyword>
<feature type="compositionally biased region" description="Polar residues" evidence="1">
    <location>
        <begin position="48"/>
        <end position="71"/>
    </location>
</feature>
<proteinExistence type="predicted"/>
<dbReference type="InterPro" id="IPR040202">
    <property type="entry name" value="Brl1/Brr6"/>
</dbReference>
<feature type="region of interest" description="Disordered" evidence="1">
    <location>
        <begin position="145"/>
        <end position="185"/>
    </location>
</feature>
<dbReference type="HOGENOM" id="CLU_040960_1_1_1"/>
<evidence type="ECO:0000259" key="3">
    <source>
        <dbReference type="SMART" id="SM01042"/>
    </source>
</evidence>
<accession>S7QPG5</accession>
<keyword evidence="2" id="KW-1133">Transmembrane helix</keyword>
<dbReference type="EMBL" id="KB469296">
    <property type="protein sequence ID" value="EPQ61222.1"/>
    <property type="molecule type" value="Genomic_DNA"/>
</dbReference>
<gene>
    <name evidence="4" type="ORF">GLOTRDRAFT_119126</name>
</gene>
<dbReference type="Proteomes" id="UP000030669">
    <property type="component" value="Unassembled WGS sequence"/>
</dbReference>
<dbReference type="GO" id="GO:0006998">
    <property type="term" value="P:nuclear envelope organization"/>
    <property type="evidence" value="ECO:0007669"/>
    <property type="project" value="InterPro"/>
</dbReference>
<sequence>MAGILRSQRSTEAPMDFQFTSRPSSNTKPVWASSSDEGGSPRKRPHTDSNPLSPVFPSTPQRPTFGGNTNIPFIFQTPPPQSEPPHPWTPPPGFSPIKAFPPSEQQDVKDVDMAELTPPRSDDKNGAGGGARAIATGAMRRVFRARQKKRERSRLAVSRRAAESEEEASGSGSEEEGAVRARSPFPQNMSNHYTLNMSAPAPPKSDTPYILIGYTQFIFNTSLVLIFLYLLVQFILTVQRDVEERISEYSREIVQEITACALQYRNNLCETNPIPAMTHQCATWETCMNRDPSKVGRARVGAELIAEVINGFVEPISWKTLIFTVTSISFFTIFANTVFNFYLRQYAPVPPTPSVPPLQHQPSFPIMPASPYPQQRYYSPAPGWGADDDEPGTPSRRRRIEGGPGAKGK</sequence>
<evidence type="ECO:0000256" key="2">
    <source>
        <dbReference type="SAM" id="Phobius"/>
    </source>
</evidence>
<evidence type="ECO:0000256" key="1">
    <source>
        <dbReference type="SAM" id="MobiDB-lite"/>
    </source>
</evidence>
<dbReference type="GeneID" id="19300534"/>
<keyword evidence="2" id="KW-0472">Membrane</keyword>
<keyword evidence="5" id="KW-1185">Reference proteome</keyword>
<feature type="region of interest" description="Disordered" evidence="1">
    <location>
        <begin position="1"/>
        <end position="106"/>
    </location>
</feature>
<dbReference type="RefSeq" id="XP_007861440.1">
    <property type="nucleotide sequence ID" value="XM_007863249.1"/>
</dbReference>
<feature type="compositionally biased region" description="Polar residues" evidence="1">
    <location>
        <begin position="18"/>
        <end position="37"/>
    </location>
</feature>
<dbReference type="eggNOG" id="KOG4503">
    <property type="taxonomic scope" value="Eukaryota"/>
</dbReference>
<evidence type="ECO:0000313" key="5">
    <source>
        <dbReference type="Proteomes" id="UP000030669"/>
    </source>
</evidence>
<dbReference type="GO" id="GO:0031965">
    <property type="term" value="C:nuclear membrane"/>
    <property type="evidence" value="ECO:0007669"/>
    <property type="project" value="InterPro"/>
</dbReference>
<dbReference type="KEGG" id="gtr:GLOTRDRAFT_119126"/>
<dbReference type="Pfam" id="PF10104">
    <property type="entry name" value="Brr6_like_C_C"/>
    <property type="match status" value="1"/>
</dbReference>
<dbReference type="OrthoDB" id="5961at2759"/>
<protein>
    <recommendedName>
        <fullName evidence="3">Brl1/Brr6 domain-containing protein</fullName>
    </recommendedName>
</protein>
<feature type="compositionally biased region" description="Pro residues" evidence="1">
    <location>
        <begin position="77"/>
        <end position="94"/>
    </location>
</feature>
<name>S7QPG5_GLOTA</name>
<feature type="domain" description="Brl1/Brr6" evidence="3">
    <location>
        <begin position="211"/>
        <end position="343"/>
    </location>
</feature>
<evidence type="ECO:0000313" key="4">
    <source>
        <dbReference type="EMBL" id="EPQ61222.1"/>
    </source>
</evidence>
<dbReference type="GO" id="GO:0055088">
    <property type="term" value="P:lipid homeostasis"/>
    <property type="evidence" value="ECO:0007669"/>
    <property type="project" value="InterPro"/>
</dbReference>
<dbReference type="SMART" id="SM01042">
    <property type="entry name" value="Brr6_like_C_C"/>
    <property type="match status" value="1"/>
</dbReference>
<reference evidence="4 5" key="1">
    <citation type="journal article" date="2012" name="Science">
        <title>The Paleozoic origin of enzymatic lignin decomposition reconstructed from 31 fungal genomes.</title>
        <authorList>
            <person name="Floudas D."/>
            <person name="Binder M."/>
            <person name="Riley R."/>
            <person name="Barry K."/>
            <person name="Blanchette R.A."/>
            <person name="Henrissat B."/>
            <person name="Martinez A.T."/>
            <person name="Otillar R."/>
            <person name="Spatafora J.W."/>
            <person name="Yadav J.S."/>
            <person name="Aerts A."/>
            <person name="Benoit I."/>
            <person name="Boyd A."/>
            <person name="Carlson A."/>
            <person name="Copeland A."/>
            <person name="Coutinho P.M."/>
            <person name="de Vries R.P."/>
            <person name="Ferreira P."/>
            <person name="Findley K."/>
            <person name="Foster B."/>
            <person name="Gaskell J."/>
            <person name="Glotzer D."/>
            <person name="Gorecki P."/>
            <person name="Heitman J."/>
            <person name="Hesse C."/>
            <person name="Hori C."/>
            <person name="Igarashi K."/>
            <person name="Jurgens J.A."/>
            <person name="Kallen N."/>
            <person name="Kersten P."/>
            <person name="Kohler A."/>
            <person name="Kuees U."/>
            <person name="Kumar T.K.A."/>
            <person name="Kuo A."/>
            <person name="LaButti K."/>
            <person name="Larrondo L.F."/>
            <person name="Lindquist E."/>
            <person name="Ling A."/>
            <person name="Lombard V."/>
            <person name="Lucas S."/>
            <person name="Lundell T."/>
            <person name="Martin R."/>
            <person name="McLaughlin D.J."/>
            <person name="Morgenstern I."/>
            <person name="Morin E."/>
            <person name="Murat C."/>
            <person name="Nagy L.G."/>
            <person name="Nolan M."/>
            <person name="Ohm R.A."/>
            <person name="Patyshakuliyeva A."/>
            <person name="Rokas A."/>
            <person name="Ruiz-Duenas F.J."/>
            <person name="Sabat G."/>
            <person name="Salamov A."/>
            <person name="Samejima M."/>
            <person name="Schmutz J."/>
            <person name="Slot J.C."/>
            <person name="St John F."/>
            <person name="Stenlid J."/>
            <person name="Sun H."/>
            <person name="Sun S."/>
            <person name="Syed K."/>
            <person name="Tsang A."/>
            <person name="Wiebenga A."/>
            <person name="Young D."/>
            <person name="Pisabarro A."/>
            <person name="Eastwood D.C."/>
            <person name="Martin F."/>
            <person name="Cullen D."/>
            <person name="Grigoriev I.V."/>
            <person name="Hibbett D.S."/>
        </authorList>
    </citation>
    <scope>NUCLEOTIDE SEQUENCE [LARGE SCALE GENOMIC DNA]</scope>
    <source>
        <strain evidence="4 5">ATCC 11539</strain>
    </source>
</reference>
<dbReference type="InterPro" id="IPR018767">
    <property type="entry name" value="Brl1/Brr6_dom"/>
</dbReference>